<organism evidence="2 3">
    <name type="scientific">Xylona heveae (strain CBS 132557 / TC161)</name>
    <dbReference type="NCBI Taxonomy" id="1328760"/>
    <lineage>
        <taxon>Eukaryota</taxon>
        <taxon>Fungi</taxon>
        <taxon>Dikarya</taxon>
        <taxon>Ascomycota</taxon>
        <taxon>Pezizomycotina</taxon>
        <taxon>Xylonomycetes</taxon>
        <taxon>Xylonales</taxon>
        <taxon>Xylonaceae</taxon>
        <taxon>Xylona</taxon>
    </lineage>
</organism>
<evidence type="ECO:0008006" key="4">
    <source>
        <dbReference type="Google" id="ProtNLM"/>
    </source>
</evidence>
<evidence type="ECO:0000313" key="2">
    <source>
        <dbReference type="EMBL" id="KZF23897.1"/>
    </source>
</evidence>
<dbReference type="GeneID" id="28899414"/>
<protein>
    <recommendedName>
        <fullName evidence="4">C2H2-type domain-containing protein</fullName>
    </recommendedName>
</protein>
<evidence type="ECO:0000256" key="1">
    <source>
        <dbReference type="SAM" id="MobiDB-lite"/>
    </source>
</evidence>
<feature type="region of interest" description="Disordered" evidence="1">
    <location>
        <begin position="223"/>
        <end position="267"/>
    </location>
</feature>
<reference evidence="2 3" key="1">
    <citation type="journal article" date="2016" name="Fungal Biol.">
        <title>The genome of Xylona heveae provides a window into fungal endophytism.</title>
        <authorList>
            <person name="Gazis R."/>
            <person name="Kuo A."/>
            <person name="Riley R."/>
            <person name="LaButti K."/>
            <person name="Lipzen A."/>
            <person name="Lin J."/>
            <person name="Amirebrahimi M."/>
            <person name="Hesse C.N."/>
            <person name="Spatafora J.W."/>
            <person name="Henrissat B."/>
            <person name="Hainaut M."/>
            <person name="Grigoriev I.V."/>
            <person name="Hibbett D.S."/>
        </authorList>
    </citation>
    <scope>NUCLEOTIDE SEQUENCE [LARGE SCALE GENOMIC DNA]</scope>
    <source>
        <strain evidence="2 3">TC161</strain>
    </source>
</reference>
<dbReference type="Proteomes" id="UP000076632">
    <property type="component" value="Unassembled WGS sequence"/>
</dbReference>
<dbReference type="InParanoid" id="A0A161TDH5"/>
<dbReference type="EMBL" id="KV407457">
    <property type="protein sequence ID" value="KZF23897.1"/>
    <property type="molecule type" value="Genomic_DNA"/>
</dbReference>
<sequence length="493" mass="56812">MNLCSHYRTPFRSFQQHNMHWDHLPPPARKHRSQMFTFAEPHCYSSGETYHMPWADIQSSDWGVSPETPSQYPPLISNPSMMSPESSTVDYMDDQPAQDFDRRIACNPWPFPGVEQDDTLSEVSSVSGSRDFSDYGSHNYSSSVTLAQAQPSYVIHRENVSTQRSETAWESRTLHPTTGHSVIKQETVTSTSACAYISEENTLPASTRNRSRLMTTRKARLSDTIAPSTKQRQTLSKRIRASASKTPKRPAQQTYPTSKESRQPKRICPRHPKMTFKNMIEYENHVRDQHPRPFVCIFRNNGCSDSFEKKNEWKRHIRIQHLQLDHYNCALCTIPRDHSFNRKDLFKTHLERMHFHKDVAGERPQLSFRNNAWTKDNISELVQTCRVHVRKPPENSTCGFCGERFAGKDSWNECMEHVGLHFDRGCNISDWKVDKSVQNWLIREGLVEATGTGVDHSWTFKDPKMVRSLSNLSIAIHCSDAHGNEEDAEGEEE</sequence>
<dbReference type="RefSeq" id="XP_018189452.1">
    <property type="nucleotide sequence ID" value="XM_018334277.1"/>
</dbReference>
<feature type="compositionally biased region" description="Polar residues" evidence="1">
    <location>
        <begin position="225"/>
        <end position="234"/>
    </location>
</feature>
<dbReference type="PANTHER" id="PTHR23225">
    <property type="entry name" value="ZINC FINGER PROTEIN"/>
    <property type="match status" value="1"/>
</dbReference>
<dbReference type="OrthoDB" id="5388486at2759"/>
<dbReference type="AlphaFoldDB" id="A0A161TDH5"/>
<proteinExistence type="predicted"/>
<name>A0A161TDH5_XYLHT</name>
<evidence type="ECO:0000313" key="3">
    <source>
        <dbReference type="Proteomes" id="UP000076632"/>
    </source>
</evidence>
<gene>
    <name evidence="2" type="ORF">L228DRAFT_260645</name>
</gene>
<dbReference type="STRING" id="1328760.A0A161TDH5"/>
<dbReference type="Gene3D" id="3.30.160.60">
    <property type="entry name" value="Classic Zinc Finger"/>
    <property type="match status" value="1"/>
</dbReference>
<keyword evidence="3" id="KW-1185">Reference proteome</keyword>
<dbReference type="PANTHER" id="PTHR23225:SF2">
    <property type="entry name" value="AT09679P-RELATED"/>
    <property type="match status" value="1"/>
</dbReference>
<dbReference type="InterPro" id="IPR039970">
    <property type="entry name" value="TF_Grauzone"/>
</dbReference>
<dbReference type="GO" id="GO:0003700">
    <property type="term" value="F:DNA-binding transcription factor activity"/>
    <property type="evidence" value="ECO:0007669"/>
    <property type="project" value="InterPro"/>
</dbReference>
<accession>A0A161TDH5</accession>